<dbReference type="GO" id="GO:0008168">
    <property type="term" value="F:methyltransferase activity"/>
    <property type="evidence" value="ECO:0007669"/>
    <property type="project" value="UniProtKB-KW"/>
</dbReference>
<sequence>MPKQETTAQAHAGVYDSPPPNIARVYDYLLGGKDNFPADRVVGQQIEQTLPEVHLGVQQQRAVLRRVVRYLVEEAGLRQLIDIGSGLPTADNVHQVAQGVDAATRVVYVDNDPVVLTHARALLADTKETVVIAGDLLDPAGLLADPVLRAHIDLEQPVGLLLCGILHYVLDEEEPARLVRELVEALPSGSYLFIHHLLAAGDPDAAAAEAVLRKGVGRAQFRTLPAVAAFLDGLDPVEPGVVTVSEWRPEADTPALDANPVLRLAAVGVARKP</sequence>
<dbReference type="GO" id="GO:0032259">
    <property type="term" value="P:methylation"/>
    <property type="evidence" value="ECO:0007669"/>
    <property type="project" value="UniProtKB-KW"/>
</dbReference>
<keyword evidence="1" id="KW-0808">Transferase</keyword>
<dbReference type="Gene3D" id="3.40.50.150">
    <property type="entry name" value="Vaccinia Virus protein VP39"/>
    <property type="match status" value="1"/>
</dbReference>
<accession>A0ABN1VRT1</accession>
<dbReference type="Pfam" id="PF04672">
    <property type="entry name" value="Methyltransf_19"/>
    <property type="match status" value="1"/>
</dbReference>
<comment type="caution">
    <text evidence="1">The sequence shown here is derived from an EMBL/GenBank/DDBJ whole genome shotgun (WGS) entry which is preliminary data.</text>
</comment>
<protein>
    <submittedName>
        <fullName evidence="1">SAM-dependent methyltransferase</fullName>
    </submittedName>
</protein>
<organism evidence="1 2">
    <name type="scientific">Kitasatospora nipponensis</name>
    <dbReference type="NCBI Taxonomy" id="258049"/>
    <lineage>
        <taxon>Bacteria</taxon>
        <taxon>Bacillati</taxon>
        <taxon>Actinomycetota</taxon>
        <taxon>Actinomycetes</taxon>
        <taxon>Kitasatosporales</taxon>
        <taxon>Streptomycetaceae</taxon>
        <taxon>Kitasatospora</taxon>
    </lineage>
</organism>
<evidence type="ECO:0000313" key="1">
    <source>
        <dbReference type="EMBL" id="GAA1218154.1"/>
    </source>
</evidence>
<evidence type="ECO:0000313" key="2">
    <source>
        <dbReference type="Proteomes" id="UP001500037"/>
    </source>
</evidence>
<dbReference type="Proteomes" id="UP001500037">
    <property type="component" value="Unassembled WGS sequence"/>
</dbReference>
<dbReference type="InterPro" id="IPR029063">
    <property type="entry name" value="SAM-dependent_MTases_sf"/>
</dbReference>
<dbReference type="RefSeq" id="WP_344438512.1">
    <property type="nucleotide sequence ID" value="NZ_BAAALF010000004.1"/>
</dbReference>
<name>A0ABN1VRT1_9ACTN</name>
<keyword evidence="2" id="KW-1185">Reference proteome</keyword>
<gene>
    <name evidence="1" type="ORF">GCM10009665_05080</name>
</gene>
<reference evidence="1 2" key="1">
    <citation type="journal article" date="2019" name="Int. J. Syst. Evol. Microbiol.">
        <title>The Global Catalogue of Microorganisms (GCM) 10K type strain sequencing project: providing services to taxonomists for standard genome sequencing and annotation.</title>
        <authorList>
            <consortium name="The Broad Institute Genomics Platform"/>
            <consortium name="The Broad Institute Genome Sequencing Center for Infectious Disease"/>
            <person name="Wu L."/>
            <person name="Ma J."/>
        </authorList>
    </citation>
    <scope>NUCLEOTIDE SEQUENCE [LARGE SCALE GENOMIC DNA]</scope>
    <source>
        <strain evidence="1 2">JCM 13004</strain>
    </source>
</reference>
<dbReference type="InterPro" id="IPR006764">
    <property type="entry name" value="SAM_dep_MeTrfase_SAV2177_type"/>
</dbReference>
<dbReference type="SUPFAM" id="SSF53335">
    <property type="entry name" value="S-adenosyl-L-methionine-dependent methyltransferases"/>
    <property type="match status" value="1"/>
</dbReference>
<dbReference type="EMBL" id="BAAALF010000004">
    <property type="protein sequence ID" value="GAA1218154.1"/>
    <property type="molecule type" value="Genomic_DNA"/>
</dbReference>
<proteinExistence type="predicted"/>
<dbReference type="PIRSF" id="PIRSF017393">
    <property type="entry name" value="MTase_SAV2177"/>
    <property type="match status" value="1"/>
</dbReference>
<keyword evidence="1" id="KW-0489">Methyltransferase</keyword>